<dbReference type="Pfam" id="PF13607">
    <property type="entry name" value="Succ_CoA_lig"/>
    <property type="match status" value="1"/>
</dbReference>
<dbReference type="EMBL" id="JBBKZV010000002">
    <property type="protein sequence ID" value="MEJ8821656.1"/>
    <property type="molecule type" value="Genomic_DNA"/>
</dbReference>
<dbReference type="PANTHER" id="PTHR11117:SF2">
    <property type="entry name" value="SUCCINATE--COA LIGASE [ADP_GDP-FORMING] SUBUNIT ALPHA, MITOCHONDRIAL"/>
    <property type="match status" value="1"/>
</dbReference>
<dbReference type="SUPFAM" id="SSF48256">
    <property type="entry name" value="Citrate synthase"/>
    <property type="match status" value="1"/>
</dbReference>
<dbReference type="Pfam" id="PF02629">
    <property type="entry name" value="CoA_binding"/>
    <property type="match status" value="1"/>
</dbReference>
<dbReference type="SUPFAM" id="SSF51735">
    <property type="entry name" value="NAD(P)-binding Rossmann-fold domains"/>
    <property type="match status" value="1"/>
</dbReference>
<dbReference type="Gene3D" id="3.40.50.720">
    <property type="entry name" value="NAD(P)-binding Rossmann-like Domain"/>
    <property type="match status" value="1"/>
</dbReference>
<proteinExistence type="predicted"/>
<name>A0ABU8VV11_9BURK</name>
<keyword evidence="4" id="KW-1185">Reference proteome</keyword>
<dbReference type="InterPro" id="IPR003781">
    <property type="entry name" value="CoA-bd"/>
</dbReference>
<dbReference type="InterPro" id="IPR036969">
    <property type="entry name" value="Citrate_synthase_sf"/>
</dbReference>
<dbReference type="SUPFAM" id="SSF52210">
    <property type="entry name" value="Succinyl-CoA synthetase domains"/>
    <property type="match status" value="1"/>
</dbReference>
<reference evidence="3 4" key="1">
    <citation type="submission" date="2024-03" db="EMBL/GenBank/DDBJ databases">
        <title>Novel species of the genus Variovorax.</title>
        <authorList>
            <person name="Liu Q."/>
            <person name="Xin Y.-H."/>
        </authorList>
    </citation>
    <scope>NUCLEOTIDE SEQUENCE [LARGE SCALE GENOMIC DNA]</scope>
    <source>
        <strain evidence="3 4">KACC 18501</strain>
    </source>
</reference>
<gene>
    <name evidence="3" type="ORF">WKW80_06345</name>
</gene>
<evidence type="ECO:0000259" key="2">
    <source>
        <dbReference type="Pfam" id="PF13607"/>
    </source>
</evidence>
<dbReference type="InterPro" id="IPR036291">
    <property type="entry name" value="NAD(P)-bd_dom_sf"/>
</dbReference>
<evidence type="ECO:0000313" key="3">
    <source>
        <dbReference type="EMBL" id="MEJ8821656.1"/>
    </source>
</evidence>
<comment type="caution">
    <text evidence="3">The sequence shown here is derived from an EMBL/GenBank/DDBJ whole genome shotgun (WGS) entry which is preliminary data.</text>
</comment>
<dbReference type="InterPro" id="IPR032875">
    <property type="entry name" value="Succ_CoA_lig_flav_dom"/>
</dbReference>
<feature type="domain" description="CoA-binding" evidence="1">
    <location>
        <begin position="52"/>
        <end position="124"/>
    </location>
</feature>
<dbReference type="PANTHER" id="PTHR11117">
    <property type="entry name" value="SUCCINYL-COA LIGASE SUBUNIT ALPHA"/>
    <property type="match status" value="1"/>
</dbReference>
<dbReference type="InterPro" id="IPR016102">
    <property type="entry name" value="Succinyl-CoA_synth-like"/>
</dbReference>
<dbReference type="Gene3D" id="3.40.50.261">
    <property type="entry name" value="Succinyl-CoA synthetase domains"/>
    <property type="match status" value="1"/>
</dbReference>
<dbReference type="RefSeq" id="WP_340362696.1">
    <property type="nucleotide sequence ID" value="NZ_JBBKZV010000002.1"/>
</dbReference>
<evidence type="ECO:0000259" key="1">
    <source>
        <dbReference type="Pfam" id="PF02629"/>
    </source>
</evidence>
<evidence type="ECO:0000313" key="4">
    <source>
        <dbReference type="Proteomes" id="UP001363010"/>
    </source>
</evidence>
<sequence length="900" mass="95535">MYNKQGVGEFKYFVGVSSLAQIATREDRICVLNILGGESSEVTPVGHVYSGGNVVFGTSPGRAGQVLETSMGNVPVYNNVLEGLNAGHRFNCGVIYLPPSAARDGVAELIRVNPELKKIFIVTEKLAVSDSREIRAMGQANGIDIFGGNSLGVADTWNQVRIGGALGGDSPEEALRRGSIAIFSNSGNFTTTIATYMRMAGWGTTTAISSGKDVYIQFAAPEFAFALANDSRSKAAVLYVEPGGYYELDAHFTKPVVACVVGRWKSQLTRAVGHAGAMAGGADDAASKEQWFLDKFGLDRIFTPDDPVVSSKGAVVTNIAHIPAALTAVMRENACRPDFEPEGTLALKSWFNSHRGLKVPAALDLPTVEAPVPYGVQIAALNRQVGAVAPRQTMKDASGASQMDPKSQVTSLHGASMLDAAQFPLEANVSLSLLHEPGGVNDRALINVAIGAHLNLHGKPALAAAQASREAGNAPNSVLAAAASIVGPRCQVRARKAVKALIDGFATAGLTDALDEAFDTGKVQIADTGLFTASEPDAAAQAMLAGLRARGAKSSFVRYLEGLPGHPNADAVLAAITTTLAWGPLMRKRVSRLTAESLPWWMHLFGTLIGASVTADQHGPDSFCGISTADILEQRPISEVAFTALFGLKPNASDLHGFQLLVGLLLSNGPGTISAQGCKGAVSADGPEDPDRVQLNKGLIGFLTHTGFAHGGNGFEGIAFLIEQFKDSGLANPGDPAHGIDLKALALRYVDAYAQYKSDKKTTGSLDIQKIPGVNHPVFKDKPVNHDPREVFIRELLAARGEYNVFHEFYSTLVQTLFEAGVSRNVYCVNIDAVIAALLLKMLWQPYLRGEYSGEALETAAFTIFLYPRMLGCAAEIDDHMNRGRNMDTRTPASRCVFVA</sequence>
<feature type="domain" description="Succinyl-CoA synthetase-like flavodoxin" evidence="2">
    <location>
        <begin position="177"/>
        <end position="281"/>
    </location>
</feature>
<dbReference type="Proteomes" id="UP001363010">
    <property type="component" value="Unassembled WGS sequence"/>
</dbReference>
<accession>A0ABU8VV11</accession>
<organism evidence="3 4">
    <name type="scientific">Variovorax humicola</name>
    <dbReference type="NCBI Taxonomy" id="1769758"/>
    <lineage>
        <taxon>Bacteria</taxon>
        <taxon>Pseudomonadati</taxon>
        <taxon>Pseudomonadota</taxon>
        <taxon>Betaproteobacteria</taxon>
        <taxon>Burkholderiales</taxon>
        <taxon>Comamonadaceae</taxon>
        <taxon>Variovorax</taxon>
    </lineage>
</organism>
<protein>
    <submittedName>
        <fullName evidence="3">CoA-binding protein</fullName>
    </submittedName>
</protein>